<reference evidence="3" key="2">
    <citation type="submission" date="2017-02" db="EMBL/GenBank/DDBJ databases">
        <title>Sunflower complete genome.</title>
        <authorList>
            <person name="Langlade N."/>
            <person name="Munos S."/>
        </authorList>
    </citation>
    <scope>NUCLEOTIDE SEQUENCE [LARGE SCALE GENOMIC DNA]</scope>
    <source>
        <tissue evidence="3">Leaves</tissue>
    </source>
</reference>
<reference evidence="2 4" key="1">
    <citation type="journal article" date="2017" name="Nature">
        <title>The sunflower genome provides insights into oil metabolism, flowering and Asterid evolution.</title>
        <authorList>
            <person name="Badouin H."/>
            <person name="Gouzy J."/>
            <person name="Grassa C.J."/>
            <person name="Murat F."/>
            <person name="Staton S.E."/>
            <person name="Cottret L."/>
            <person name="Lelandais-Briere C."/>
            <person name="Owens G.L."/>
            <person name="Carrere S."/>
            <person name="Mayjonade B."/>
            <person name="Legrand L."/>
            <person name="Gill N."/>
            <person name="Kane N.C."/>
            <person name="Bowers J.E."/>
            <person name="Hubner S."/>
            <person name="Bellec A."/>
            <person name="Berard A."/>
            <person name="Berges H."/>
            <person name="Blanchet N."/>
            <person name="Boniface M.C."/>
            <person name="Brunel D."/>
            <person name="Catrice O."/>
            <person name="Chaidir N."/>
            <person name="Claudel C."/>
            <person name="Donnadieu C."/>
            <person name="Faraut T."/>
            <person name="Fievet G."/>
            <person name="Helmstetter N."/>
            <person name="King M."/>
            <person name="Knapp S.J."/>
            <person name="Lai Z."/>
            <person name="Le Paslier M.C."/>
            <person name="Lippi Y."/>
            <person name="Lorenzon L."/>
            <person name="Mandel J.R."/>
            <person name="Marage G."/>
            <person name="Marchand G."/>
            <person name="Marquand E."/>
            <person name="Bret-Mestries E."/>
            <person name="Morien E."/>
            <person name="Nambeesan S."/>
            <person name="Nguyen T."/>
            <person name="Pegot-Espagnet P."/>
            <person name="Pouilly N."/>
            <person name="Raftis F."/>
            <person name="Sallet E."/>
            <person name="Schiex T."/>
            <person name="Thomas J."/>
            <person name="Vandecasteele C."/>
            <person name="Vares D."/>
            <person name="Vear F."/>
            <person name="Vautrin S."/>
            <person name="Crespi M."/>
            <person name="Mangin B."/>
            <person name="Burke J.M."/>
            <person name="Salse J."/>
            <person name="Munos S."/>
            <person name="Vincourt P."/>
            <person name="Rieseberg L.H."/>
            <person name="Langlade N.B."/>
        </authorList>
    </citation>
    <scope>NUCLEOTIDE SEQUENCE [LARGE SCALE GENOMIC DNA]</scope>
    <source>
        <strain evidence="4">cv. SF193</strain>
        <tissue evidence="2">Leaves</tissue>
    </source>
</reference>
<name>A0A251TG69_HELAN</name>
<dbReference type="InParanoid" id="A0A251TG69"/>
<reference evidence="2" key="3">
    <citation type="submission" date="2020-06" db="EMBL/GenBank/DDBJ databases">
        <title>Helianthus annuus Genome sequencing and assembly Release 2.</title>
        <authorList>
            <person name="Gouzy J."/>
            <person name="Langlade N."/>
            <person name="Munos S."/>
        </authorList>
    </citation>
    <scope>NUCLEOTIDE SEQUENCE</scope>
    <source>
        <tissue evidence="2">Leaves</tissue>
    </source>
</reference>
<sequence length="76" mass="8535">MCFTLGDNVKFKCGEGFRDDFFHESHQQAPPTNLPLPLTSTTFDQPPATDTNKHHLLPSFLPPTCHHNLPPPQPQT</sequence>
<dbReference type="Gramene" id="mRNA:HanXRQr2_Chr06g0262721">
    <property type="protein sequence ID" value="mRNA:HanXRQr2_Chr06g0262721"/>
    <property type="gene ID" value="HanXRQr2_Chr06g0262721"/>
</dbReference>
<dbReference type="Proteomes" id="UP000215914">
    <property type="component" value="Chromosome 10"/>
</dbReference>
<accession>A0A251TG69</accession>
<evidence type="ECO:0000256" key="1">
    <source>
        <dbReference type="SAM" id="MobiDB-lite"/>
    </source>
</evidence>
<organism evidence="3 4">
    <name type="scientific">Helianthus annuus</name>
    <name type="common">Common sunflower</name>
    <dbReference type="NCBI Taxonomy" id="4232"/>
    <lineage>
        <taxon>Eukaryota</taxon>
        <taxon>Viridiplantae</taxon>
        <taxon>Streptophyta</taxon>
        <taxon>Embryophyta</taxon>
        <taxon>Tracheophyta</taxon>
        <taxon>Spermatophyta</taxon>
        <taxon>Magnoliopsida</taxon>
        <taxon>eudicotyledons</taxon>
        <taxon>Gunneridae</taxon>
        <taxon>Pentapetalae</taxon>
        <taxon>asterids</taxon>
        <taxon>campanulids</taxon>
        <taxon>Asterales</taxon>
        <taxon>Asteraceae</taxon>
        <taxon>Asteroideae</taxon>
        <taxon>Heliantheae alliance</taxon>
        <taxon>Heliantheae</taxon>
        <taxon>Helianthus</taxon>
    </lineage>
</organism>
<evidence type="ECO:0000313" key="4">
    <source>
        <dbReference type="Proteomes" id="UP000215914"/>
    </source>
</evidence>
<dbReference type="EMBL" id="MNCJ02000321">
    <property type="protein sequence ID" value="KAF5802709.1"/>
    <property type="molecule type" value="Genomic_DNA"/>
</dbReference>
<keyword evidence="4" id="KW-1185">Reference proteome</keyword>
<dbReference type="AlphaFoldDB" id="A0A251TG69"/>
<gene>
    <name evidence="3" type="ORF">HannXRQ_Chr10g0284161</name>
    <name evidence="2" type="ORF">HanXRQr2_Chr06g0262721</name>
</gene>
<evidence type="ECO:0000313" key="3">
    <source>
        <dbReference type="EMBL" id="OTG10125.1"/>
    </source>
</evidence>
<protein>
    <submittedName>
        <fullName evidence="3">Uncharacterized protein</fullName>
    </submittedName>
</protein>
<evidence type="ECO:0000313" key="2">
    <source>
        <dbReference type="EMBL" id="KAF5802709.1"/>
    </source>
</evidence>
<feature type="region of interest" description="Disordered" evidence="1">
    <location>
        <begin position="24"/>
        <end position="76"/>
    </location>
</feature>
<dbReference type="EMBL" id="CM007899">
    <property type="protein sequence ID" value="OTG10125.1"/>
    <property type="molecule type" value="Genomic_DNA"/>
</dbReference>
<proteinExistence type="predicted"/>